<dbReference type="Proteomes" id="UP001501671">
    <property type="component" value="Unassembled WGS sequence"/>
</dbReference>
<dbReference type="EMBL" id="BAABFO010000015">
    <property type="protein sequence ID" value="GAA4336658.1"/>
    <property type="molecule type" value="Genomic_DNA"/>
</dbReference>
<accession>A0ABP8HAF3</accession>
<feature type="region of interest" description="Disordered" evidence="1">
    <location>
        <begin position="98"/>
        <end position="134"/>
    </location>
</feature>
<organism evidence="2 3">
    <name type="scientific">Pigmentiphaga soli</name>
    <dbReference type="NCBI Taxonomy" id="1007095"/>
    <lineage>
        <taxon>Bacteria</taxon>
        <taxon>Pseudomonadati</taxon>
        <taxon>Pseudomonadota</taxon>
        <taxon>Betaproteobacteria</taxon>
        <taxon>Burkholderiales</taxon>
        <taxon>Alcaligenaceae</taxon>
        <taxon>Pigmentiphaga</taxon>
    </lineage>
</organism>
<protein>
    <recommendedName>
        <fullName evidence="4">WYL domain-containing protein</fullName>
    </recommendedName>
</protein>
<dbReference type="RefSeq" id="WP_345250797.1">
    <property type="nucleotide sequence ID" value="NZ_BAABFO010000015.1"/>
</dbReference>
<proteinExistence type="predicted"/>
<evidence type="ECO:0000313" key="3">
    <source>
        <dbReference type="Proteomes" id="UP001501671"/>
    </source>
</evidence>
<sequence length="134" mass="15301">MEKLIHTAITHRLVLKFRYRGIPRTAHPYACGVNDEGVHLVVAWQLQGRWGDPPGWRIYNVDRLVGVRSTGARFPWEAVNLNWARLYLPSFHLQIQPEVPGDAPPPPPPRAASRSTRLRTPWSLHSRPADCEVE</sequence>
<feature type="compositionally biased region" description="Low complexity" evidence="1">
    <location>
        <begin position="111"/>
        <end position="121"/>
    </location>
</feature>
<evidence type="ECO:0008006" key="4">
    <source>
        <dbReference type="Google" id="ProtNLM"/>
    </source>
</evidence>
<gene>
    <name evidence="2" type="ORF">GCM10023144_31310</name>
</gene>
<evidence type="ECO:0000313" key="2">
    <source>
        <dbReference type="EMBL" id="GAA4336658.1"/>
    </source>
</evidence>
<dbReference type="PROSITE" id="PS52050">
    <property type="entry name" value="WYL"/>
    <property type="match status" value="1"/>
</dbReference>
<name>A0ABP8HAF3_9BURK</name>
<evidence type="ECO:0000256" key="1">
    <source>
        <dbReference type="SAM" id="MobiDB-lite"/>
    </source>
</evidence>
<comment type="caution">
    <text evidence="2">The sequence shown here is derived from an EMBL/GenBank/DDBJ whole genome shotgun (WGS) entry which is preliminary data.</text>
</comment>
<reference evidence="3" key="1">
    <citation type="journal article" date="2019" name="Int. J. Syst. Evol. Microbiol.">
        <title>The Global Catalogue of Microorganisms (GCM) 10K type strain sequencing project: providing services to taxonomists for standard genome sequencing and annotation.</title>
        <authorList>
            <consortium name="The Broad Institute Genomics Platform"/>
            <consortium name="The Broad Institute Genome Sequencing Center for Infectious Disease"/>
            <person name="Wu L."/>
            <person name="Ma J."/>
        </authorList>
    </citation>
    <scope>NUCLEOTIDE SEQUENCE [LARGE SCALE GENOMIC DNA]</scope>
    <source>
        <strain evidence="3">JCM 17666</strain>
    </source>
</reference>
<keyword evidence="3" id="KW-1185">Reference proteome</keyword>